<reference evidence="3" key="1">
    <citation type="submission" date="2016-10" db="EMBL/GenBank/DDBJ databases">
        <authorList>
            <person name="Varghese N."/>
            <person name="Submissions S."/>
        </authorList>
    </citation>
    <scope>NUCLEOTIDE SEQUENCE [LARGE SCALE GENOMIC DNA]</scope>
    <source>
        <strain evidence="3">OK042</strain>
    </source>
</reference>
<dbReference type="STRING" id="1884381.SAMN05518846_101468"/>
<proteinExistence type="predicted"/>
<feature type="region of interest" description="Disordered" evidence="1">
    <location>
        <begin position="132"/>
        <end position="173"/>
    </location>
</feature>
<evidence type="ECO:0000313" key="2">
    <source>
        <dbReference type="EMBL" id="SFI89918.1"/>
    </source>
</evidence>
<dbReference type="EMBL" id="FORT01000001">
    <property type="protein sequence ID" value="SFI89918.1"/>
    <property type="molecule type" value="Genomic_DNA"/>
</dbReference>
<protein>
    <submittedName>
        <fullName evidence="2">Uncharacterized protein</fullName>
    </submittedName>
</protein>
<dbReference type="AlphaFoldDB" id="A0A1I3LYV6"/>
<evidence type="ECO:0000313" key="3">
    <source>
        <dbReference type="Proteomes" id="UP000198915"/>
    </source>
</evidence>
<keyword evidence="3" id="KW-1185">Reference proteome</keyword>
<name>A0A1I3LYV6_9BACL</name>
<gene>
    <name evidence="2" type="ORF">SAMN05518846_101468</name>
</gene>
<evidence type="ECO:0000256" key="1">
    <source>
        <dbReference type="SAM" id="MobiDB-lite"/>
    </source>
</evidence>
<dbReference type="RefSeq" id="WP_092266336.1">
    <property type="nucleotide sequence ID" value="NZ_FORT01000001.1"/>
</dbReference>
<sequence length="173" mass="19185">MMINGQLLPAIVQKVEIDGESVTDTLEIEGKKDKIKDATGYQNKTIRLSLLIMDDEQGTYLDKIAKIEKLAKQGKVPPVYPISDPHLLARGISKVKITNFNTKESSEKSDNITASLDMIEYIPVPVSLIKKKKGETKKKKSDPMPTFVTVQDPLKKSPAVDDDTPHRLGGLKE</sequence>
<dbReference type="GeneID" id="61030718"/>
<feature type="compositionally biased region" description="Basic and acidic residues" evidence="1">
    <location>
        <begin position="153"/>
        <end position="173"/>
    </location>
</feature>
<dbReference type="Proteomes" id="UP000198915">
    <property type="component" value="Unassembled WGS sequence"/>
</dbReference>
<accession>A0A1I3LYV6</accession>
<organism evidence="2 3">
    <name type="scientific">Brevibacillus centrosporus</name>
    <dbReference type="NCBI Taxonomy" id="54910"/>
    <lineage>
        <taxon>Bacteria</taxon>
        <taxon>Bacillati</taxon>
        <taxon>Bacillota</taxon>
        <taxon>Bacilli</taxon>
        <taxon>Bacillales</taxon>
        <taxon>Paenibacillaceae</taxon>
        <taxon>Brevibacillus</taxon>
    </lineage>
</organism>